<dbReference type="Pfam" id="PF15550">
    <property type="entry name" value="Draxin"/>
    <property type="match status" value="1"/>
</dbReference>
<feature type="region of interest" description="Disordered" evidence="6">
    <location>
        <begin position="56"/>
        <end position="75"/>
    </location>
</feature>
<dbReference type="Ensembl" id="ENSSPUT00000017096.1">
    <property type="protein sequence ID" value="ENSSPUP00000016035.1"/>
    <property type="gene ID" value="ENSSPUG00000012398.1"/>
</dbReference>
<dbReference type="GO" id="GO:0016055">
    <property type="term" value="P:Wnt signaling pathway"/>
    <property type="evidence" value="ECO:0007669"/>
    <property type="project" value="InterPro"/>
</dbReference>
<evidence type="ECO:0000256" key="5">
    <source>
        <dbReference type="HAMAP-Rule" id="MF_03060"/>
    </source>
</evidence>
<feature type="signal peptide" evidence="5">
    <location>
        <begin position="1"/>
        <end position="24"/>
    </location>
</feature>
<comment type="subcellular location">
    <subcellularLocation>
        <location evidence="5">Secreted</location>
    </subcellularLocation>
</comment>
<comment type="similarity">
    <text evidence="5">Belongs to the draxin family.</text>
</comment>
<dbReference type="PANTHER" id="PTHR28610:SF1">
    <property type="entry name" value="DRAXIN"/>
    <property type="match status" value="1"/>
</dbReference>
<keyword evidence="4" id="KW-0325">Glycoprotein</keyword>
<name>A0A8D0L8U0_SPHPU</name>
<dbReference type="GeneTree" id="ENSGT00390000013828"/>
<feature type="region of interest" description="Disordered" evidence="6">
    <location>
        <begin position="243"/>
        <end position="272"/>
    </location>
</feature>
<dbReference type="GO" id="GO:0005576">
    <property type="term" value="C:extracellular region"/>
    <property type="evidence" value="ECO:0007669"/>
    <property type="project" value="UniProtKB-SubCell"/>
</dbReference>
<evidence type="ECO:0000256" key="3">
    <source>
        <dbReference type="ARBA" id="ARBA00022729"/>
    </source>
</evidence>
<feature type="chain" id="PRO_5035019650" description="Draxin" evidence="5">
    <location>
        <begin position="25"/>
        <end position="348"/>
    </location>
</feature>
<feature type="compositionally biased region" description="Basic residues" evidence="6">
    <location>
        <begin position="248"/>
        <end position="257"/>
    </location>
</feature>
<dbReference type="GO" id="GO:0110091">
    <property type="term" value="P:negative regulation of hippocampal neuron apoptotic process"/>
    <property type="evidence" value="ECO:0007669"/>
    <property type="project" value="Ensembl"/>
</dbReference>
<evidence type="ECO:0000256" key="6">
    <source>
        <dbReference type="SAM" id="MobiDB-lite"/>
    </source>
</evidence>
<dbReference type="OMA" id="WTPQTSH"/>
<dbReference type="GO" id="GO:0021960">
    <property type="term" value="P:anterior commissure morphogenesis"/>
    <property type="evidence" value="ECO:0007669"/>
    <property type="project" value="Ensembl"/>
</dbReference>
<dbReference type="HAMAP" id="MF_03060">
    <property type="entry name" value="Draxin"/>
    <property type="match status" value="1"/>
</dbReference>
<evidence type="ECO:0000256" key="2">
    <source>
        <dbReference type="ARBA" id="ARBA00022525"/>
    </source>
</evidence>
<dbReference type="PANTHER" id="PTHR28610">
    <property type="entry name" value="DRAXIN"/>
    <property type="match status" value="1"/>
</dbReference>
<dbReference type="GO" id="GO:0021516">
    <property type="term" value="P:dorsal spinal cord development"/>
    <property type="evidence" value="ECO:0007669"/>
    <property type="project" value="UniProtKB-UniRule"/>
</dbReference>
<dbReference type="AlphaFoldDB" id="A0A8D0L8U0"/>
<keyword evidence="3 5" id="KW-0732">Signal</keyword>
<dbReference type="GO" id="GO:0030517">
    <property type="term" value="P:negative regulation of axon extension"/>
    <property type="evidence" value="ECO:0007669"/>
    <property type="project" value="Ensembl"/>
</dbReference>
<proteinExistence type="inferred from homology"/>
<feature type="compositionally biased region" description="Basic residues" evidence="6">
    <location>
        <begin position="131"/>
        <end position="149"/>
    </location>
</feature>
<dbReference type="GO" id="GO:0110088">
    <property type="term" value="P:hippocampal neuron apoptotic process"/>
    <property type="evidence" value="ECO:0007669"/>
    <property type="project" value="Ensembl"/>
</dbReference>
<evidence type="ECO:0000313" key="7">
    <source>
        <dbReference type="Ensembl" id="ENSSPUP00000016035.1"/>
    </source>
</evidence>
<dbReference type="Proteomes" id="UP000694392">
    <property type="component" value="Unplaced"/>
</dbReference>
<feature type="region of interest" description="Disordered" evidence="6">
    <location>
        <begin position="114"/>
        <end position="162"/>
    </location>
</feature>
<organism evidence="7 8">
    <name type="scientific">Sphenodon punctatus</name>
    <name type="common">Tuatara</name>
    <name type="synonym">Hatteria punctata</name>
    <dbReference type="NCBI Taxonomy" id="8508"/>
    <lineage>
        <taxon>Eukaryota</taxon>
        <taxon>Metazoa</taxon>
        <taxon>Chordata</taxon>
        <taxon>Craniata</taxon>
        <taxon>Vertebrata</taxon>
        <taxon>Euteleostomi</taxon>
        <taxon>Lepidosauria</taxon>
        <taxon>Sphenodontia</taxon>
        <taxon>Sphenodontidae</taxon>
        <taxon>Sphenodon</taxon>
    </lineage>
</organism>
<reference evidence="7" key="2">
    <citation type="submission" date="2025-09" db="UniProtKB">
        <authorList>
            <consortium name="Ensembl"/>
        </authorList>
    </citation>
    <scope>IDENTIFICATION</scope>
</reference>
<dbReference type="InterPro" id="IPR029094">
    <property type="entry name" value="Draxin"/>
</dbReference>
<gene>
    <name evidence="5 7" type="primary">DRAXIN</name>
</gene>
<keyword evidence="2 5" id="KW-0964">Secreted</keyword>
<accession>A0A8D0L8U0</accession>
<dbReference type="GO" id="GO:0021528">
    <property type="term" value="P:commissural neuron differentiation in spinal cord"/>
    <property type="evidence" value="ECO:0007669"/>
    <property type="project" value="UniProtKB-UniRule"/>
</dbReference>
<keyword evidence="1 5" id="KW-0217">Developmental protein</keyword>
<evidence type="ECO:0000256" key="1">
    <source>
        <dbReference type="ARBA" id="ARBA00022473"/>
    </source>
</evidence>
<protein>
    <recommendedName>
        <fullName evidence="5">Draxin</fullName>
    </recommendedName>
    <alternativeName>
        <fullName evidence="5">Dorsal inhibitory axon guidance protein</fullName>
    </alternativeName>
    <alternativeName>
        <fullName evidence="5">Dorsal repulsive axon guidance protein</fullName>
    </alternativeName>
</protein>
<keyword evidence="8" id="KW-1185">Reference proteome</keyword>
<sequence length="348" mass="39426" precursor="true">MARSHSSFSPFLIFCLLVLGPVSSLDAGPKAADVPENNNKLQNQDLWLHQTRTGHHHKHGLTKKERAHTMHSRGWLSGEESLRLARRPVRGEEPAALEQPAALKQKDVFLGFEFPYPENQAPGSEKGKKQNREHRRHSRRERLKQHRGKGPVSGPSSLYKKPENYEEQFQNLQLEESSTSLLSSSPAVFLFSTPEAAASTEEPPVLPATSPRPQARRRQDGDVMPTLDMALFDWTDYEDLKPDMWPSAKKKEKRRSKSPSNGNETSPAEGEPCDHHLDCFPGSCCDLREHLCKPHNRGLNNKCYDDCMCTEGLRCYAKFHRNRRVTRRKGRCVEPESANGDQGSFINV</sequence>
<feature type="region of interest" description="Disordered" evidence="6">
    <location>
        <begin position="195"/>
        <end position="223"/>
    </location>
</feature>
<evidence type="ECO:0000313" key="8">
    <source>
        <dbReference type="Proteomes" id="UP000694392"/>
    </source>
</evidence>
<dbReference type="GO" id="GO:0090090">
    <property type="term" value="P:negative regulation of canonical Wnt signaling pathway"/>
    <property type="evidence" value="ECO:0007669"/>
    <property type="project" value="Ensembl"/>
</dbReference>
<evidence type="ECO:0000256" key="4">
    <source>
        <dbReference type="ARBA" id="ARBA00023180"/>
    </source>
</evidence>
<dbReference type="GO" id="GO:0007411">
    <property type="term" value="P:axon guidance"/>
    <property type="evidence" value="ECO:0007669"/>
    <property type="project" value="UniProtKB-UniRule"/>
</dbReference>
<reference evidence="7" key="1">
    <citation type="submission" date="2025-08" db="UniProtKB">
        <authorList>
            <consortium name="Ensembl"/>
        </authorList>
    </citation>
    <scope>IDENTIFICATION</scope>
</reference>
<comment type="function">
    <text evidence="5">Chemorepulsive axon guidance protein required for the development of spinal cord and forebrain commissures. Acts as a chemorepulsive guidance protein for commissural axons during development. Able to inhibit or repel neurite outgrowth from dorsal spinal cord.</text>
</comment>